<dbReference type="SMART" id="SM00387">
    <property type="entry name" value="HATPase_c"/>
    <property type="match status" value="1"/>
</dbReference>
<feature type="domain" description="Histidine kinase" evidence="13">
    <location>
        <begin position="467"/>
        <end position="681"/>
    </location>
</feature>
<keyword evidence="16" id="KW-1185">Reference proteome</keyword>
<dbReference type="Gene3D" id="1.10.287.130">
    <property type="match status" value="1"/>
</dbReference>
<evidence type="ECO:0000256" key="2">
    <source>
        <dbReference type="ARBA" id="ARBA00004651"/>
    </source>
</evidence>
<evidence type="ECO:0000256" key="3">
    <source>
        <dbReference type="ARBA" id="ARBA00012438"/>
    </source>
</evidence>
<dbReference type="Gene3D" id="6.10.340.10">
    <property type="match status" value="1"/>
</dbReference>
<keyword evidence="5" id="KW-0597">Phosphoprotein</keyword>
<dbReference type="Pfam" id="PF00512">
    <property type="entry name" value="HisKA"/>
    <property type="match status" value="1"/>
</dbReference>
<dbReference type="SMART" id="SM00304">
    <property type="entry name" value="HAMP"/>
    <property type="match status" value="1"/>
</dbReference>
<feature type="transmembrane region" description="Helical" evidence="12">
    <location>
        <begin position="342"/>
        <end position="364"/>
    </location>
</feature>
<dbReference type="Proteomes" id="UP000219439">
    <property type="component" value="Unassembled WGS sequence"/>
</dbReference>
<dbReference type="Pfam" id="PF00672">
    <property type="entry name" value="HAMP"/>
    <property type="match status" value="1"/>
</dbReference>
<evidence type="ECO:0000256" key="1">
    <source>
        <dbReference type="ARBA" id="ARBA00000085"/>
    </source>
</evidence>
<dbReference type="InterPro" id="IPR036890">
    <property type="entry name" value="HATPase_C_sf"/>
</dbReference>
<evidence type="ECO:0000313" key="15">
    <source>
        <dbReference type="EMBL" id="SNZ19137.1"/>
    </source>
</evidence>
<dbReference type="CDD" id="cd06225">
    <property type="entry name" value="HAMP"/>
    <property type="match status" value="1"/>
</dbReference>
<dbReference type="PROSITE" id="PS50109">
    <property type="entry name" value="HIS_KIN"/>
    <property type="match status" value="1"/>
</dbReference>
<dbReference type="EMBL" id="OBEL01000002">
    <property type="protein sequence ID" value="SNZ19137.1"/>
    <property type="molecule type" value="Genomic_DNA"/>
</dbReference>
<accession>A0A285PD27</accession>
<organism evidence="15 16">
    <name type="scientific">Cohaesibacter gelatinilyticus</name>
    <dbReference type="NCBI Taxonomy" id="372072"/>
    <lineage>
        <taxon>Bacteria</taxon>
        <taxon>Pseudomonadati</taxon>
        <taxon>Pseudomonadota</taxon>
        <taxon>Alphaproteobacteria</taxon>
        <taxon>Hyphomicrobiales</taxon>
        <taxon>Cohaesibacteraceae</taxon>
    </lineage>
</organism>
<dbReference type="SUPFAM" id="SSF55874">
    <property type="entry name" value="ATPase domain of HSP90 chaperone/DNA topoisomerase II/histidine kinase"/>
    <property type="match status" value="1"/>
</dbReference>
<feature type="domain" description="HAMP" evidence="14">
    <location>
        <begin position="365"/>
        <end position="418"/>
    </location>
</feature>
<comment type="catalytic activity">
    <reaction evidence="1">
        <text>ATP + protein L-histidine = ADP + protein N-phospho-L-histidine.</text>
        <dbReference type="EC" id="2.7.13.3"/>
    </reaction>
</comment>
<reference evidence="15 16" key="1">
    <citation type="submission" date="2017-09" db="EMBL/GenBank/DDBJ databases">
        <authorList>
            <person name="Ehlers B."/>
            <person name="Leendertz F.H."/>
        </authorList>
    </citation>
    <scope>NUCLEOTIDE SEQUENCE [LARGE SCALE GENOMIC DNA]</scope>
    <source>
        <strain evidence="15 16">DSM 18289</strain>
    </source>
</reference>
<dbReference type="SUPFAM" id="SSF103190">
    <property type="entry name" value="Sensory domain-like"/>
    <property type="match status" value="1"/>
</dbReference>
<dbReference type="InterPro" id="IPR029151">
    <property type="entry name" value="Sensor-like_sf"/>
</dbReference>
<feature type="transmembrane region" description="Helical" evidence="12">
    <location>
        <begin position="28"/>
        <end position="52"/>
    </location>
</feature>
<dbReference type="InterPro" id="IPR004358">
    <property type="entry name" value="Sig_transdc_His_kin-like_C"/>
</dbReference>
<dbReference type="InterPro" id="IPR005467">
    <property type="entry name" value="His_kinase_dom"/>
</dbReference>
<keyword evidence="7 12" id="KW-0812">Transmembrane</keyword>
<dbReference type="PANTHER" id="PTHR43065:SF22">
    <property type="entry name" value="HISTIDINE KINASE"/>
    <property type="match status" value="1"/>
</dbReference>
<name>A0A285PD27_9HYPH</name>
<keyword evidence="11" id="KW-0175">Coiled coil</keyword>
<evidence type="ECO:0000256" key="7">
    <source>
        <dbReference type="ARBA" id="ARBA00022692"/>
    </source>
</evidence>
<dbReference type="InterPro" id="IPR036097">
    <property type="entry name" value="HisK_dim/P_sf"/>
</dbReference>
<keyword evidence="8 15" id="KW-0418">Kinase</keyword>
<feature type="coiled-coil region" evidence="11">
    <location>
        <begin position="424"/>
        <end position="458"/>
    </location>
</feature>
<dbReference type="OrthoDB" id="226486at2"/>
<keyword evidence="4" id="KW-1003">Cell membrane</keyword>
<evidence type="ECO:0000259" key="13">
    <source>
        <dbReference type="PROSITE" id="PS50109"/>
    </source>
</evidence>
<protein>
    <recommendedName>
        <fullName evidence="3">histidine kinase</fullName>
        <ecNumber evidence="3">2.7.13.3</ecNumber>
    </recommendedName>
</protein>
<keyword evidence="10 12" id="KW-0472">Membrane</keyword>
<evidence type="ECO:0000256" key="6">
    <source>
        <dbReference type="ARBA" id="ARBA00022679"/>
    </source>
</evidence>
<dbReference type="PRINTS" id="PR00344">
    <property type="entry name" value="BCTRLSENSOR"/>
</dbReference>
<evidence type="ECO:0000256" key="5">
    <source>
        <dbReference type="ARBA" id="ARBA00022553"/>
    </source>
</evidence>
<dbReference type="GO" id="GO:0000155">
    <property type="term" value="F:phosphorelay sensor kinase activity"/>
    <property type="evidence" value="ECO:0007669"/>
    <property type="project" value="InterPro"/>
</dbReference>
<sequence length="681" mass="75313">MSELADNQSLTKSSATRPGKERSVRVRLLVIALLPMLVVMPVLLGVAVTRWASKFDNLLITKVNGDLTIAHQYLSRILENSGEKIQALGASATFSRNLNMEISDLNLNQYLNESRKALGFDFLYLVDLEGTTHAASLSRRSERPANDWPVIISALNGQPSTAIDIFSAKDLTALSPDLAQRARLDLVHTRAAIPTDRTVETRGMMVHTATPVEFGTTKAALVGGILLNRNLAFIDTINDLVYRQASLPAGSQGTATLFMEDIRISTNVRLFENVRALGTRVSAIVRSTVLDEGRVWLDRAFVVNDWYISAYEPIVDSYGKRVGMLYVGFLEAPFKAAKYTSLIAIAVAFLLVAAISVPIFLRWARNIFKPLERMALTISRVEQGNLGARTGPVNSGDEIGKVAHHLDTLLEQLQERDRDLRDWASELNTRVEERTRELKEANQRLEATTQQLVMSEKLAAIGEITAGVAHEINNPIAVIQGNLDVIREALGSKIRENQTEFRLIDEQIHCINLIVNKLLQFARPDEFAGFVDRHAPDDVLTDCLLLVQHLLGKAEIEIIRDEGTQCLVLMSRTELQQILINLIVNAIHAMPDGGTLTLRTYDQLKDKIPGLIIEVTDTGGGMSPEILKKAFDPFFTTKREEGTGLGLSISQTLLSRYGGHISAKSTQGQGTTFFVWIPEAD</sequence>
<keyword evidence="9 12" id="KW-1133">Transmembrane helix</keyword>
<evidence type="ECO:0000259" key="14">
    <source>
        <dbReference type="PROSITE" id="PS50885"/>
    </source>
</evidence>
<dbReference type="Pfam" id="PF17202">
    <property type="entry name" value="sCache_3_3"/>
    <property type="match status" value="1"/>
</dbReference>
<dbReference type="SUPFAM" id="SSF47384">
    <property type="entry name" value="Homodimeric domain of signal transducing histidine kinase"/>
    <property type="match status" value="1"/>
</dbReference>
<dbReference type="InterPro" id="IPR003660">
    <property type="entry name" value="HAMP_dom"/>
</dbReference>
<dbReference type="RefSeq" id="WP_097153505.1">
    <property type="nucleotide sequence ID" value="NZ_OBEL01000002.1"/>
</dbReference>
<keyword evidence="6" id="KW-0808">Transferase</keyword>
<proteinExistence type="predicted"/>
<comment type="subcellular location">
    <subcellularLocation>
        <location evidence="2">Cell membrane</location>
        <topology evidence="2">Multi-pass membrane protein</topology>
    </subcellularLocation>
</comment>
<dbReference type="EC" id="2.7.13.3" evidence="3"/>
<evidence type="ECO:0000256" key="10">
    <source>
        <dbReference type="ARBA" id="ARBA00023136"/>
    </source>
</evidence>
<dbReference type="InterPro" id="IPR003661">
    <property type="entry name" value="HisK_dim/P_dom"/>
</dbReference>
<dbReference type="Pfam" id="PF02518">
    <property type="entry name" value="HATPase_c"/>
    <property type="match status" value="1"/>
</dbReference>
<evidence type="ECO:0000256" key="8">
    <source>
        <dbReference type="ARBA" id="ARBA00022777"/>
    </source>
</evidence>
<gene>
    <name evidence="15" type="ORF">SAMN06265368_2217</name>
</gene>
<evidence type="ECO:0000313" key="16">
    <source>
        <dbReference type="Proteomes" id="UP000219439"/>
    </source>
</evidence>
<dbReference type="InterPro" id="IPR003594">
    <property type="entry name" value="HATPase_dom"/>
</dbReference>
<dbReference type="Gene3D" id="3.30.565.10">
    <property type="entry name" value="Histidine kinase-like ATPase, C-terminal domain"/>
    <property type="match status" value="1"/>
</dbReference>
<evidence type="ECO:0000256" key="9">
    <source>
        <dbReference type="ARBA" id="ARBA00022989"/>
    </source>
</evidence>
<dbReference type="GO" id="GO:0005886">
    <property type="term" value="C:plasma membrane"/>
    <property type="evidence" value="ECO:0007669"/>
    <property type="project" value="UniProtKB-SubCell"/>
</dbReference>
<dbReference type="PROSITE" id="PS50885">
    <property type="entry name" value="HAMP"/>
    <property type="match status" value="1"/>
</dbReference>
<dbReference type="InterPro" id="IPR033463">
    <property type="entry name" value="sCache_3"/>
</dbReference>
<dbReference type="SMART" id="SM00388">
    <property type="entry name" value="HisKA"/>
    <property type="match status" value="1"/>
</dbReference>
<dbReference type="SUPFAM" id="SSF158472">
    <property type="entry name" value="HAMP domain-like"/>
    <property type="match status" value="1"/>
</dbReference>
<evidence type="ECO:0000256" key="11">
    <source>
        <dbReference type="SAM" id="Coils"/>
    </source>
</evidence>
<dbReference type="CDD" id="cd00082">
    <property type="entry name" value="HisKA"/>
    <property type="match status" value="1"/>
</dbReference>
<evidence type="ECO:0000256" key="12">
    <source>
        <dbReference type="SAM" id="Phobius"/>
    </source>
</evidence>
<dbReference type="AlphaFoldDB" id="A0A285PD27"/>
<dbReference type="PANTHER" id="PTHR43065">
    <property type="entry name" value="SENSOR HISTIDINE KINASE"/>
    <property type="match status" value="1"/>
</dbReference>
<evidence type="ECO:0000256" key="4">
    <source>
        <dbReference type="ARBA" id="ARBA00022475"/>
    </source>
</evidence>